<dbReference type="PANTHER" id="PTHR30399">
    <property type="entry name" value="UNCHARACTERIZED PROTEIN YGJP"/>
    <property type="match status" value="1"/>
</dbReference>
<accession>A0A3R9ZJ31</accession>
<name>A0A3R9ZJ31_9RICK</name>
<dbReference type="EMBL" id="RXFM01000120">
    <property type="protein sequence ID" value="RST62149.1"/>
    <property type="molecule type" value="Genomic_DNA"/>
</dbReference>
<evidence type="ECO:0000313" key="2">
    <source>
        <dbReference type="EMBL" id="RST62149.1"/>
    </source>
</evidence>
<dbReference type="Proteomes" id="UP000279470">
    <property type="component" value="Unassembled WGS sequence"/>
</dbReference>
<dbReference type="PANTHER" id="PTHR30399:SF1">
    <property type="entry name" value="UTP PYROPHOSPHATASE"/>
    <property type="match status" value="1"/>
</dbReference>
<keyword evidence="3" id="KW-1185">Reference proteome</keyword>
<dbReference type="InterPro" id="IPR053136">
    <property type="entry name" value="UTP_pyrophosphatase-like"/>
</dbReference>
<comment type="caution">
    <text evidence="2">The sequence shown here is derived from an EMBL/GenBank/DDBJ whole genome shotgun (WGS) entry which is preliminary data.</text>
</comment>
<evidence type="ECO:0000259" key="1">
    <source>
        <dbReference type="Pfam" id="PF01863"/>
    </source>
</evidence>
<protein>
    <submittedName>
        <fullName evidence="2">M48 family peptidase</fullName>
    </submittedName>
</protein>
<dbReference type="RefSeq" id="WP_126045254.1">
    <property type="nucleotide sequence ID" value="NZ_RXFM01000120.1"/>
</dbReference>
<dbReference type="Pfam" id="PF01863">
    <property type="entry name" value="YgjP-like"/>
    <property type="match status" value="1"/>
</dbReference>
<feature type="domain" description="YgjP-like metallopeptidase" evidence="1">
    <location>
        <begin position="22"/>
        <end position="218"/>
    </location>
</feature>
<dbReference type="CDD" id="cd07344">
    <property type="entry name" value="M48_yhfN_like"/>
    <property type="match status" value="1"/>
</dbReference>
<evidence type="ECO:0000313" key="3">
    <source>
        <dbReference type="Proteomes" id="UP000279470"/>
    </source>
</evidence>
<dbReference type="InterPro" id="IPR002725">
    <property type="entry name" value="YgjP-like_metallopeptidase"/>
</dbReference>
<gene>
    <name evidence="2" type="ORF">EIC27_06540</name>
</gene>
<organism evidence="2 3">
    <name type="scientific">Candidatus Aquarickettsia rohweri</name>
    <dbReference type="NCBI Taxonomy" id="2602574"/>
    <lineage>
        <taxon>Bacteria</taxon>
        <taxon>Pseudomonadati</taxon>
        <taxon>Pseudomonadota</taxon>
        <taxon>Alphaproteobacteria</taxon>
        <taxon>Rickettsiales</taxon>
        <taxon>Candidatus Midichloriaceae</taxon>
        <taxon>Candidatus Aquarickettsia</taxon>
    </lineage>
</organism>
<dbReference type="Gene3D" id="3.30.2010.10">
    <property type="entry name" value="Metalloproteases ('zincins'), catalytic domain"/>
    <property type="match status" value="1"/>
</dbReference>
<sequence length="227" mass="27245">MSKINNLIQQFNVNIRKSKKAKNIAIKIINQKVELVIPLWVPLKVGYKFLINKEEWIENKLRNITNINDQANKNQYPIFGKYYDVVHAECRLMKYAKIEGDIIKVYGMKQDINNSLKQLFINIITDKINELCQFYANKHNFSYKKIFIKDLKTKWGSCSSLKNLNFNWRIIFAPIEVVEYLVVHELCHLKEMNHSKKYWKLVEKIYPNYKEQCLWLRKNGTKLYNYL</sequence>
<reference evidence="3" key="1">
    <citation type="submission" date="2018-11" db="EMBL/GenBank/DDBJ databases">
        <title>Phylogenetic, genomic, and biogeographic characterization of a novel and ubiquitous marine invertebrate-associated Rickettsiales parasite, Candidatus Marinoinvertebrata rohwerii, gen. nov., sp. nov.</title>
        <authorList>
            <person name="Klinges J.G."/>
            <person name="Rosales S.M."/>
            <person name="Mcminds R."/>
            <person name="Shaver E.C."/>
            <person name="Shantz A."/>
            <person name="Peters E.C."/>
            <person name="Burkepile D.E."/>
            <person name="Silliman B.R."/>
            <person name="Vega Thurber R.L."/>
        </authorList>
    </citation>
    <scope>NUCLEOTIDE SEQUENCE [LARGE SCALE GENOMIC DNA]</scope>
    <source>
        <strain evidence="3">a_cerv_44</strain>
    </source>
</reference>
<dbReference type="AlphaFoldDB" id="A0A3R9ZJ31"/>
<proteinExistence type="predicted"/>
<dbReference type="OrthoDB" id="9795402at2"/>